<dbReference type="PANTHER" id="PTHR23213">
    <property type="entry name" value="FORMIN-RELATED"/>
    <property type="match status" value="1"/>
</dbReference>
<dbReference type="AlphaFoldDB" id="A0A6A4QAF5"/>
<dbReference type="InterPro" id="IPR042201">
    <property type="entry name" value="FH2_Formin_sf"/>
</dbReference>
<gene>
    <name evidence="1" type="ORF">Lalb_Chr07g0190781</name>
</gene>
<dbReference type="GO" id="GO:0045010">
    <property type="term" value="P:actin nucleation"/>
    <property type="evidence" value="ECO:0007669"/>
    <property type="project" value="InterPro"/>
</dbReference>
<proteinExistence type="predicted"/>
<comment type="caution">
    <text evidence="1">The sequence shown here is derived from an EMBL/GenBank/DDBJ whole genome shotgun (WGS) entry which is preliminary data.</text>
</comment>
<name>A0A6A4QAF5_LUPAL</name>
<evidence type="ECO:0000313" key="1">
    <source>
        <dbReference type="EMBL" id="KAE9610821.1"/>
    </source>
</evidence>
<protein>
    <submittedName>
        <fullName evidence="1">Putative formin, FH2 domain-containing protein</fullName>
    </submittedName>
</protein>
<accession>A0A6A4QAF5</accession>
<dbReference type="GO" id="GO:0051015">
    <property type="term" value="F:actin filament binding"/>
    <property type="evidence" value="ECO:0007669"/>
    <property type="project" value="InterPro"/>
</dbReference>
<keyword evidence="2" id="KW-1185">Reference proteome</keyword>
<dbReference type="PANTHER" id="PTHR23213:SF276">
    <property type="entry name" value="FORMIN-LIKE PROTEIN 1"/>
    <property type="match status" value="1"/>
</dbReference>
<evidence type="ECO:0000313" key="2">
    <source>
        <dbReference type="Proteomes" id="UP000447434"/>
    </source>
</evidence>
<dbReference type="EMBL" id="WOCE01000007">
    <property type="protein sequence ID" value="KAE9610821.1"/>
    <property type="molecule type" value="Genomic_DNA"/>
</dbReference>
<dbReference type="Proteomes" id="UP000447434">
    <property type="component" value="Chromosome 7"/>
</dbReference>
<dbReference type="OrthoDB" id="1668162at2759"/>
<dbReference type="InterPro" id="IPR027643">
    <property type="entry name" value="Formin-like_plant"/>
</dbReference>
<organism evidence="1 2">
    <name type="scientific">Lupinus albus</name>
    <name type="common">White lupine</name>
    <name type="synonym">Lupinus termis</name>
    <dbReference type="NCBI Taxonomy" id="3870"/>
    <lineage>
        <taxon>Eukaryota</taxon>
        <taxon>Viridiplantae</taxon>
        <taxon>Streptophyta</taxon>
        <taxon>Embryophyta</taxon>
        <taxon>Tracheophyta</taxon>
        <taxon>Spermatophyta</taxon>
        <taxon>Magnoliopsida</taxon>
        <taxon>eudicotyledons</taxon>
        <taxon>Gunneridae</taxon>
        <taxon>Pentapetalae</taxon>
        <taxon>rosids</taxon>
        <taxon>fabids</taxon>
        <taxon>Fabales</taxon>
        <taxon>Fabaceae</taxon>
        <taxon>Papilionoideae</taxon>
        <taxon>50 kb inversion clade</taxon>
        <taxon>genistoids sensu lato</taxon>
        <taxon>core genistoids</taxon>
        <taxon>Genisteae</taxon>
        <taxon>Lupinus</taxon>
    </lineage>
</organism>
<reference evidence="2" key="1">
    <citation type="journal article" date="2020" name="Nat. Commun.">
        <title>Genome sequence of the cluster root forming white lupin.</title>
        <authorList>
            <person name="Hufnagel B."/>
            <person name="Marques A."/>
            <person name="Soriano A."/>
            <person name="Marques L."/>
            <person name="Divol F."/>
            <person name="Doumas P."/>
            <person name="Sallet E."/>
            <person name="Mancinotti D."/>
            <person name="Carrere S."/>
            <person name="Marande W."/>
            <person name="Arribat S."/>
            <person name="Keller J."/>
            <person name="Huneau C."/>
            <person name="Blein T."/>
            <person name="Aime D."/>
            <person name="Laguerre M."/>
            <person name="Taylor J."/>
            <person name="Schubert V."/>
            <person name="Nelson M."/>
            <person name="Geu-Flores F."/>
            <person name="Crespi M."/>
            <person name="Gallardo-Guerrero K."/>
            <person name="Delaux P.-M."/>
            <person name="Salse J."/>
            <person name="Berges H."/>
            <person name="Guyot R."/>
            <person name="Gouzy J."/>
            <person name="Peret B."/>
        </authorList>
    </citation>
    <scope>NUCLEOTIDE SEQUENCE [LARGE SCALE GENOMIC DNA]</scope>
    <source>
        <strain evidence="2">cv. Amiga</strain>
    </source>
</reference>
<dbReference type="Gene3D" id="1.20.58.2220">
    <property type="entry name" value="Formin, FH2 domain"/>
    <property type="match status" value="1"/>
</dbReference>
<sequence>MKAVINCRACFFSETSALSGDNVEKAAAMDSEVLSIEVSKLSKGIAHIAEVVQLIETSMSGDHKQKFTESMLKFMRMRRRF</sequence>